<reference evidence="2 3" key="1">
    <citation type="journal article" date="2017" name="Syst. Appl. Microbiol.">
        <title>Lebetimonas natsushimae sp. nov., a novel strictly anaerobic, moderately thermophilic chemoautotroph isolated from a deep-sea hydrothermal vent polychaete nest in the Mid-Okinawa Trough.</title>
        <authorList>
            <person name="Nagata R."/>
            <person name="Takaki Y."/>
            <person name="Tame A."/>
            <person name="Nunoura T."/>
            <person name="Muto H."/>
            <person name="Mino S."/>
            <person name="Sawayama S."/>
            <person name="Takai K."/>
            <person name="Nakagawa S."/>
        </authorList>
    </citation>
    <scope>NUCLEOTIDE SEQUENCE [LARGE SCALE GENOMIC DNA]</scope>
    <source>
        <strain evidence="2 3">HS1857</strain>
    </source>
</reference>
<dbReference type="InterPro" id="IPR049708">
    <property type="entry name" value="PP0621-like"/>
</dbReference>
<name>A0A292YDH1_9BACT</name>
<evidence type="ECO:0000313" key="2">
    <source>
        <dbReference type="EMBL" id="GAX87264.1"/>
    </source>
</evidence>
<keyword evidence="3" id="KW-1185">Reference proteome</keyword>
<protein>
    <submittedName>
        <fullName evidence="2">Uncharacterized protein</fullName>
    </submittedName>
</protein>
<proteinExistence type="predicted"/>
<dbReference type="Proteomes" id="UP000217944">
    <property type="component" value="Unassembled WGS sequence"/>
</dbReference>
<dbReference type="OrthoDB" id="5356091at2"/>
<dbReference type="AlphaFoldDB" id="A0A292YDH1"/>
<dbReference type="RefSeq" id="WP_096258413.1">
    <property type="nucleotide sequence ID" value="NZ_BDME01000001.1"/>
</dbReference>
<sequence>MGKIIIFLIIIATIYFLFVKTNKKEIQKDSEENEFVQCENCKTFVLKKEAIEKNGKYYCKECNADS</sequence>
<keyword evidence="1" id="KW-0472">Membrane</keyword>
<organism evidence="2 3">
    <name type="scientific">Lebetimonas natsushimae</name>
    <dbReference type="NCBI Taxonomy" id="1936991"/>
    <lineage>
        <taxon>Bacteria</taxon>
        <taxon>Pseudomonadati</taxon>
        <taxon>Campylobacterota</taxon>
        <taxon>Epsilonproteobacteria</taxon>
        <taxon>Nautiliales</taxon>
        <taxon>Nautiliaceae</taxon>
        <taxon>Lebetimonas</taxon>
    </lineage>
</organism>
<evidence type="ECO:0000313" key="3">
    <source>
        <dbReference type="Proteomes" id="UP000217944"/>
    </source>
</evidence>
<feature type="transmembrane region" description="Helical" evidence="1">
    <location>
        <begin position="6"/>
        <end position="22"/>
    </location>
</feature>
<evidence type="ECO:0000256" key="1">
    <source>
        <dbReference type="SAM" id="Phobius"/>
    </source>
</evidence>
<keyword evidence="1" id="KW-0812">Transmembrane</keyword>
<dbReference type="NCBIfam" id="NF041023">
    <property type="entry name" value="PP0621_fam"/>
    <property type="match status" value="1"/>
</dbReference>
<dbReference type="EMBL" id="BDME01000001">
    <property type="protein sequence ID" value="GAX87264.1"/>
    <property type="molecule type" value="Genomic_DNA"/>
</dbReference>
<accession>A0A292YDH1</accession>
<dbReference type="Gene3D" id="2.30.170.10">
    <property type="match status" value="1"/>
</dbReference>
<keyword evidence="1" id="KW-1133">Transmembrane helix</keyword>
<comment type="caution">
    <text evidence="2">The sequence shown here is derived from an EMBL/GenBank/DDBJ whole genome shotgun (WGS) entry which is preliminary data.</text>
</comment>
<gene>
    <name evidence="2" type="ORF">LNAT_P0559</name>
</gene>